<comment type="subcellular location">
    <subcellularLocation>
        <location evidence="5">Secreted</location>
    </subcellularLocation>
    <subcellularLocation>
        <location evidence="5">Bacterial flagellum</location>
    </subcellularLocation>
</comment>
<comment type="similarity">
    <text evidence="1 5">Belongs to the FliD family.</text>
</comment>
<dbReference type="GO" id="GO:0009421">
    <property type="term" value="C:bacterial-type flagellum filament cap"/>
    <property type="evidence" value="ECO:0007669"/>
    <property type="project" value="InterPro"/>
</dbReference>
<dbReference type="Pfam" id="PF02465">
    <property type="entry name" value="FliD_N"/>
    <property type="match status" value="1"/>
</dbReference>
<dbReference type="PANTHER" id="PTHR30288:SF0">
    <property type="entry name" value="FLAGELLAR HOOK-ASSOCIATED PROTEIN 2"/>
    <property type="match status" value="1"/>
</dbReference>
<dbReference type="InterPro" id="IPR003481">
    <property type="entry name" value="FliD_N"/>
</dbReference>
<dbReference type="AlphaFoldDB" id="B1Y379"/>
<organism evidence="8 9">
    <name type="scientific">Leptothrix cholodnii (strain ATCC 51168 / LMG 8142 / SP-6)</name>
    <name type="common">Leptothrix discophora (strain SP-6)</name>
    <dbReference type="NCBI Taxonomy" id="395495"/>
    <lineage>
        <taxon>Bacteria</taxon>
        <taxon>Pseudomonadati</taxon>
        <taxon>Pseudomonadota</taxon>
        <taxon>Betaproteobacteria</taxon>
        <taxon>Burkholderiales</taxon>
        <taxon>Sphaerotilaceae</taxon>
        <taxon>Leptothrix</taxon>
    </lineage>
</organism>
<dbReference type="KEGG" id="lch:Lcho_1011"/>
<dbReference type="InterPro" id="IPR010810">
    <property type="entry name" value="Flagellin_hook_IN_motif"/>
</dbReference>
<evidence type="ECO:0000313" key="8">
    <source>
        <dbReference type="EMBL" id="ACB33282.1"/>
    </source>
</evidence>
<dbReference type="InterPro" id="IPR040026">
    <property type="entry name" value="FliD"/>
</dbReference>
<evidence type="ECO:0000313" key="9">
    <source>
        <dbReference type="Proteomes" id="UP000001693"/>
    </source>
</evidence>
<dbReference type="GO" id="GO:0071973">
    <property type="term" value="P:bacterial-type flagellum-dependent cell motility"/>
    <property type="evidence" value="ECO:0007669"/>
    <property type="project" value="TreeGrafter"/>
</dbReference>
<feature type="domain" description="Flagellar hook-associated protein 2 N-terminal" evidence="6">
    <location>
        <begin position="11"/>
        <end position="107"/>
    </location>
</feature>
<sequence length="479" mass="49125">MASISSAGIGSGLDVSSIVTQLMAVEKSPLQQMQTEASKIQSKLSAYGKVQSYVSALRDAALNLTKSDTWGSTTASSGDASVFTATTASGATAGNYSLTVQQMASAQTVASAAWPASVSTVGSGVLRLELGTWAAGQTGFTPKSGTSSVDVTVAASDTLADVRDKINAAKSGVMASIVNDTSGSRLVLRSSETGAENAFRVTATDDDGNNTDASGLSALAFDPSAGANAMVQSQAAVNARATINGLSVSSASNLLTDVVDGVTIKLGKVSSTPVDLSVSSNTESVKTAVTAFADAYNNLSKYLAEQTKYNAAAKSGATLQGDSGTNALRSAMRNIIGGTSGVTGAFNRLAQVGLDPQSDGTLKVDSTKLTSSLGKLADLKALFANKDAGNEANNGFAVSLQKWGDSLLSFDGSLSTRSSSLQRQIDANAKKQEDFNERMTGVEARIRAQYTALDTQMAKLNGLSTYMTQQITNMNKSSS</sequence>
<reference evidence="8 9" key="1">
    <citation type="submission" date="2008-03" db="EMBL/GenBank/DDBJ databases">
        <title>Complete sequence of Leptothrix cholodnii SP-6.</title>
        <authorList>
            <consortium name="US DOE Joint Genome Institute"/>
            <person name="Copeland A."/>
            <person name="Lucas S."/>
            <person name="Lapidus A."/>
            <person name="Glavina del Rio T."/>
            <person name="Dalin E."/>
            <person name="Tice H."/>
            <person name="Bruce D."/>
            <person name="Goodwin L."/>
            <person name="Pitluck S."/>
            <person name="Chertkov O."/>
            <person name="Brettin T."/>
            <person name="Detter J.C."/>
            <person name="Han C."/>
            <person name="Kuske C.R."/>
            <person name="Schmutz J."/>
            <person name="Larimer F."/>
            <person name="Land M."/>
            <person name="Hauser L."/>
            <person name="Kyrpides N."/>
            <person name="Lykidis A."/>
            <person name="Emerson D."/>
            <person name="Richardson P."/>
        </authorList>
    </citation>
    <scope>NUCLEOTIDE SEQUENCE [LARGE SCALE GENOMIC DNA]</scope>
    <source>
        <strain evidence="9">ATCC 51168 / LMG 8142 / SP-6</strain>
    </source>
</reference>
<evidence type="ECO:0000259" key="7">
    <source>
        <dbReference type="Pfam" id="PF07195"/>
    </source>
</evidence>
<comment type="subunit">
    <text evidence="2 5">Homopentamer.</text>
</comment>
<evidence type="ECO:0000256" key="1">
    <source>
        <dbReference type="ARBA" id="ARBA00009764"/>
    </source>
</evidence>
<evidence type="ECO:0000256" key="4">
    <source>
        <dbReference type="ARBA" id="ARBA00023143"/>
    </source>
</evidence>
<dbReference type="STRING" id="395495.Lcho_1011"/>
<dbReference type="GO" id="GO:0009424">
    <property type="term" value="C:bacterial-type flagellum hook"/>
    <property type="evidence" value="ECO:0007669"/>
    <property type="project" value="UniProtKB-UniRule"/>
</dbReference>
<dbReference type="GO" id="GO:0007155">
    <property type="term" value="P:cell adhesion"/>
    <property type="evidence" value="ECO:0007669"/>
    <property type="project" value="InterPro"/>
</dbReference>
<dbReference type="Proteomes" id="UP000001693">
    <property type="component" value="Chromosome"/>
</dbReference>
<dbReference type="OrthoDB" id="9810816at2"/>
<dbReference type="GO" id="GO:0005576">
    <property type="term" value="C:extracellular region"/>
    <property type="evidence" value="ECO:0007669"/>
    <property type="project" value="UniProtKB-SubCell"/>
</dbReference>
<dbReference type="Pfam" id="PF07196">
    <property type="entry name" value="Flagellin_IN"/>
    <property type="match status" value="1"/>
</dbReference>
<dbReference type="eggNOG" id="COG1345">
    <property type="taxonomic scope" value="Bacteria"/>
</dbReference>
<feature type="domain" description="Flagellar hook-associated protein 2 C-terminal" evidence="7">
    <location>
        <begin position="236"/>
        <end position="461"/>
    </location>
</feature>
<comment type="function">
    <text evidence="5">Required for morphogenesis and for the elongation of the flagellar filament by facilitating polymerization of the flagellin monomers at the tip of growing filament. Forms a capping structure, which prevents flagellin subunits (transported through the central channel of the flagellum) from leaking out without polymerization at the distal end.</text>
</comment>
<evidence type="ECO:0000256" key="5">
    <source>
        <dbReference type="RuleBase" id="RU362066"/>
    </source>
</evidence>
<keyword evidence="5" id="KW-0964">Secreted</keyword>
<keyword evidence="8" id="KW-0969">Cilium</keyword>
<name>B1Y379_LEPCP</name>
<keyword evidence="9" id="KW-1185">Reference proteome</keyword>
<keyword evidence="8" id="KW-0966">Cell projection</keyword>
<dbReference type="Pfam" id="PF07195">
    <property type="entry name" value="FliD_C"/>
    <property type="match status" value="1"/>
</dbReference>
<protein>
    <recommendedName>
        <fullName evidence="5">Flagellar hook-associated protein 2</fullName>
        <shortName evidence="5">HAP2</shortName>
    </recommendedName>
    <alternativeName>
        <fullName evidence="5">Flagellar cap protein</fullName>
    </alternativeName>
</protein>
<gene>
    <name evidence="8" type="ordered locus">Lcho_1011</name>
</gene>
<dbReference type="EMBL" id="CP001013">
    <property type="protein sequence ID" value="ACB33282.1"/>
    <property type="molecule type" value="Genomic_DNA"/>
</dbReference>
<proteinExistence type="inferred from homology"/>
<dbReference type="RefSeq" id="WP_012346044.1">
    <property type="nucleotide sequence ID" value="NC_010524.1"/>
</dbReference>
<dbReference type="PANTHER" id="PTHR30288">
    <property type="entry name" value="FLAGELLAR CAP/ASSEMBLY PROTEIN FLID"/>
    <property type="match status" value="1"/>
</dbReference>
<keyword evidence="8" id="KW-0282">Flagellum</keyword>
<keyword evidence="3" id="KW-0175">Coiled coil</keyword>
<evidence type="ECO:0000256" key="3">
    <source>
        <dbReference type="ARBA" id="ARBA00023054"/>
    </source>
</evidence>
<dbReference type="InterPro" id="IPR010809">
    <property type="entry name" value="FliD_C"/>
</dbReference>
<evidence type="ECO:0000259" key="6">
    <source>
        <dbReference type="Pfam" id="PF02465"/>
    </source>
</evidence>
<dbReference type="HOGENOM" id="CLU_015182_6_1_4"/>
<evidence type="ECO:0000256" key="2">
    <source>
        <dbReference type="ARBA" id="ARBA00011255"/>
    </source>
</evidence>
<keyword evidence="4 5" id="KW-0975">Bacterial flagellum</keyword>
<accession>B1Y379</accession>